<name>A0A094WK81_ALKAL</name>
<organism evidence="2 4">
    <name type="scientific">Alkalihalobacillus alcalophilus ATCC 27647 = CGMCC 1.3604</name>
    <dbReference type="NCBI Taxonomy" id="1218173"/>
    <lineage>
        <taxon>Bacteria</taxon>
        <taxon>Bacillati</taxon>
        <taxon>Bacillota</taxon>
        <taxon>Bacilli</taxon>
        <taxon>Bacillales</taxon>
        <taxon>Bacillaceae</taxon>
        <taxon>Alkalihalobacillus</taxon>
    </lineage>
</organism>
<dbReference type="GO" id="GO:0008168">
    <property type="term" value="F:methyltransferase activity"/>
    <property type="evidence" value="ECO:0007669"/>
    <property type="project" value="UniProtKB-KW"/>
</dbReference>
<dbReference type="EMBL" id="ALPT02000014">
    <property type="protein sequence ID" value="KGA98169.1"/>
    <property type="molecule type" value="Genomic_DNA"/>
</dbReference>
<evidence type="ECO:0000259" key="1">
    <source>
        <dbReference type="Pfam" id="PF13649"/>
    </source>
</evidence>
<keyword evidence="2" id="KW-0489">Methyltransferase</keyword>
<dbReference type="AlphaFoldDB" id="A0A094WK81"/>
<feature type="domain" description="Methyltransferase" evidence="1">
    <location>
        <begin position="41"/>
        <end position="136"/>
    </location>
</feature>
<dbReference type="GO" id="GO:0032259">
    <property type="term" value="P:methylation"/>
    <property type="evidence" value="ECO:0007669"/>
    <property type="project" value="UniProtKB-KW"/>
</dbReference>
<reference evidence="3 5" key="2">
    <citation type="submission" date="2014-01" db="EMBL/GenBank/DDBJ databases">
        <title>Draft genome sequencing of Bacillus alcalophilus CGMCC 1.3604.</title>
        <authorList>
            <person name="Yang J."/>
            <person name="Diao L."/>
            <person name="Yang S."/>
        </authorList>
    </citation>
    <scope>NUCLEOTIDE SEQUENCE [LARGE SCALE GENOMIC DNA]</scope>
    <source>
        <strain evidence="3 5">CGMCC 1.3604</strain>
    </source>
</reference>
<dbReference type="SUPFAM" id="SSF53335">
    <property type="entry name" value="S-adenosyl-L-methionine-dependent methyltransferases"/>
    <property type="match status" value="1"/>
</dbReference>
<dbReference type="InterPro" id="IPR029063">
    <property type="entry name" value="SAM-dependent_MTases_sf"/>
</dbReference>
<dbReference type="OrthoDB" id="9804312at2"/>
<reference evidence="2 4" key="1">
    <citation type="journal article" date="2014" name="Genome Announc.">
        <title>Draft Genome Sequence of Bacillus alcalophilus AV1934, a Classic Alkaliphile Isolated from Human Feces in 1934.</title>
        <authorList>
            <person name="Attie O."/>
            <person name="Jayaprakash A."/>
            <person name="Shah H."/>
            <person name="Paulsen I.T."/>
            <person name="Morino M."/>
            <person name="Takahashi Y."/>
            <person name="Narumi I."/>
            <person name="Sachidanandam R."/>
            <person name="Satoh K."/>
            <person name="Ito M."/>
            <person name="Krulwich T.A."/>
        </authorList>
    </citation>
    <scope>NUCLEOTIDE SEQUENCE [LARGE SCALE GENOMIC DNA]</scope>
    <source>
        <strain evidence="2 4">AV1934</strain>
    </source>
</reference>
<accession>A0A094WK81</accession>
<evidence type="ECO:0000313" key="2">
    <source>
        <dbReference type="EMBL" id="KGA98169.1"/>
    </source>
</evidence>
<dbReference type="Proteomes" id="UP000297014">
    <property type="component" value="Unassembled WGS sequence"/>
</dbReference>
<dbReference type="eggNOG" id="COG2226">
    <property type="taxonomic scope" value="Bacteria"/>
</dbReference>
<gene>
    <name evidence="3" type="ORF">AJ85_06410</name>
    <name evidence="2" type="ORF">BALCAV_0205880</name>
</gene>
<proteinExistence type="predicted"/>
<dbReference type="RefSeq" id="WP_003322964.1">
    <property type="nucleotide sequence ID" value="NZ_ALPT02000014.1"/>
</dbReference>
<evidence type="ECO:0000313" key="5">
    <source>
        <dbReference type="Proteomes" id="UP000297014"/>
    </source>
</evidence>
<keyword evidence="2" id="KW-0808">Transferase</keyword>
<evidence type="ECO:0000313" key="3">
    <source>
        <dbReference type="EMBL" id="THG91226.1"/>
    </source>
</evidence>
<keyword evidence="4" id="KW-1185">Reference proteome</keyword>
<dbReference type="Gene3D" id="3.40.50.150">
    <property type="entry name" value="Vaccinia Virus protein VP39"/>
    <property type="match status" value="1"/>
</dbReference>
<sequence length="251" mass="28711">MFSHYGPLCTELYNLTKPVGHSISGDIEFYFERLSGTKGRILEAAVGSGRFYIPMLEQGFLIEGIDNSPDMLSSCQKQCEERDLSPTLFKGDLSNFVLPNNYEVIVVPSGSFCLIEDYQAAVNALTCFYDHLQPDGRLIIDLILLDGWNPDQNELKTFPISEDEGILLESRAKEIDWVHQYHVSYLKYEKWLKGKLVASELQRFALRWYGVKEFELLLESIGFTNITYSADYHFKKEPTTSSSIVTFEAIR</sequence>
<evidence type="ECO:0000313" key="4">
    <source>
        <dbReference type="Proteomes" id="UP000002754"/>
    </source>
</evidence>
<dbReference type="STRING" id="1218173.BALCAV_0205880"/>
<dbReference type="InterPro" id="IPR041698">
    <property type="entry name" value="Methyltransf_25"/>
</dbReference>
<dbReference type="CDD" id="cd02440">
    <property type="entry name" value="AdoMet_MTases"/>
    <property type="match status" value="1"/>
</dbReference>
<dbReference type="Gene3D" id="2.20.25.110">
    <property type="entry name" value="S-adenosyl-L-methionine-dependent methyltransferases"/>
    <property type="match status" value="1"/>
</dbReference>
<protein>
    <submittedName>
        <fullName evidence="2">Methyltransferase</fullName>
    </submittedName>
</protein>
<comment type="caution">
    <text evidence="2">The sequence shown here is derived from an EMBL/GenBank/DDBJ whole genome shotgun (WGS) entry which is preliminary data.</text>
</comment>
<dbReference type="Pfam" id="PF13649">
    <property type="entry name" value="Methyltransf_25"/>
    <property type="match status" value="1"/>
</dbReference>
<dbReference type="EMBL" id="JALP01000084">
    <property type="protein sequence ID" value="THG91226.1"/>
    <property type="molecule type" value="Genomic_DNA"/>
</dbReference>
<dbReference type="Proteomes" id="UP000002754">
    <property type="component" value="Unassembled WGS sequence"/>
</dbReference>